<keyword evidence="5 10" id="KW-0547">Nucleotide-binding</keyword>
<comment type="similarity">
    <text evidence="10">Belongs to the TRAFAC class YlqF/YawG GTPase family. RsgA subfamily.</text>
</comment>
<evidence type="ECO:0000256" key="1">
    <source>
        <dbReference type="ARBA" id="ARBA00022490"/>
    </source>
</evidence>
<sequence>MTQGKIIKALSGFYDVLVGEEIYRCKGRGVFRNQNISPLVGDYVDISLQEDSTGTIQTVHKRDNELIRPPIANVDQAMVVTSMVEPEFNPLLLDRFLVLVESKGLDALILFSKEDLVDNKLNEQLNDYILTYEEIGYNIVKISTEMSDLFAKIKPYLSNQTSVIAGQSGVGKSTLLNHLDDSLNIETGEISKSLGRGKHTTRHVELYSLGGGFVADTPGFSALDFDELDLEDLRVCFLEFLKFEDGCKFRGCNHINEPKCAVKQAVEENRIKSFRYEHYQQFYEEIKNRKPRY</sequence>
<evidence type="ECO:0000256" key="5">
    <source>
        <dbReference type="ARBA" id="ARBA00022741"/>
    </source>
</evidence>
<evidence type="ECO:0000256" key="2">
    <source>
        <dbReference type="ARBA" id="ARBA00022517"/>
    </source>
</evidence>
<dbReference type="HAMAP" id="MF_01820">
    <property type="entry name" value="GTPase_RsgA"/>
    <property type="match status" value="1"/>
</dbReference>
<evidence type="ECO:0000259" key="12">
    <source>
        <dbReference type="PROSITE" id="PS51721"/>
    </source>
</evidence>
<dbReference type="SUPFAM" id="SSF50249">
    <property type="entry name" value="Nucleic acid-binding proteins"/>
    <property type="match status" value="1"/>
</dbReference>
<evidence type="ECO:0000313" key="13">
    <source>
        <dbReference type="EMBL" id="GAA0460889.1"/>
    </source>
</evidence>
<dbReference type="EMBL" id="BAAACZ010000011">
    <property type="protein sequence ID" value="GAA0460889.1"/>
    <property type="molecule type" value="Genomic_DNA"/>
</dbReference>
<comment type="function">
    <text evidence="10">One of several proteins that assist in the late maturation steps of the functional core of the 30S ribosomal subunit. Helps release RbfA from mature subunits. May play a role in the assembly of ribosomal proteins into the subunit. Circularly permuted GTPase that catalyzes slow GTP hydrolysis, GTPase activity is stimulated by the 30S ribosomal subunit.</text>
</comment>
<dbReference type="InterPro" id="IPR027417">
    <property type="entry name" value="P-loop_NTPase"/>
</dbReference>
<organism evidence="13 14">
    <name type="scientific">Alkalibacillus silvisoli</name>
    <dbReference type="NCBI Taxonomy" id="392823"/>
    <lineage>
        <taxon>Bacteria</taxon>
        <taxon>Bacillati</taxon>
        <taxon>Bacillota</taxon>
        <taxon>Bacilli</taxon>
        <taxon>Bacillales</taxon>
        <taxon>Bacillaceae</taxon>
        <taxon>Alkalibacillus</taxon>
    </lineage>
</organism>
<dbReference type="InterPro" id="IPR004881">
    <property type="entry name" value="Ribosome_biogen_GTPase_RsgA"/>
</dbReference>
<dbReference type="InterPro" id="IPR012340">
    <property type="entry name" value="NA-bd_OB-fold"/>
</dbReference>
<dbReference type="InterPro" id="IPR010914">
    <property type="entry name" value="RsgA_GTPase_dom"/>
</dbReference>
<comment type="caution">
    <text evidence="13">The sequence shown here is derived from an EMBL/GenBank/DDBJ whole genome shotgun (WGS) entry which is preliminary data.</text>
</comment>
<evidence type="ECO:0000256" key="6">
    <source>
        <dbReference type="ARBA" id="ARBA00022801"/>
    </source>
</evidence>
<comment type="cofactor">
    <cofactor evidence="10">
        <name>Zn(2+)</name>
        <dbReference type="ChEBI" id="CHEBI:29105"/>
    </cofactor>
    <text evidence="10">Binds 1 zinc ion per subunit.</text>
</comment>
<feature type="binding site" evidence="10">
    <location>
        <position position="252"/>
    </location>
    <ligand>
        <name>Zn(2+)</name>
        <dbReference type="ChEBI" id="CHEBI:29105"/>
    </ligand>
</feature>
<feature type="binding site" evidence="10">
    <location>
        <begin position="166"/>
        <end position="174"/>
    </location>
    <ligand>
        <name>GTP</name>
        <dbReference type="ChEBI" id="CHEBI:37565"/>
    </ligand>
</feature>
<feature type="binding site" evidence="10">
    <location>
        <position position="254"/>
    </location>
    <ligand>
        <name>Zn(2+)</name>
        <dbReference type="ChEBI" id="CHEBI:29105"/>
    </ligand>
</feature>
<dbReference type="PROSITE" id="PS51721">
    <property type="entry name" value="G_CP"/>
    <property type="match status" value="1"/>
</dbReference>
<dbReference type="InterPro" id="IPR031944">
    <property type="entry name" value="RsgA_N"/>
</dbReference>
<dbReference type="NCBIfam" id="TIGR00157">
    <property type="entry name" value="ribosome small subunit-dependent GTPase A"/>
    <property type="match status" value="1"/>
</dbReference>
<dbReference type="PANTHER" id="PTHR32120:SF11">
    <property type="entry name" value="SMALL RIBOSOMAL SUBUNIT BIOGENESIS GTPASE RSGA 1, MITOCHONDRIAL-RELATED"/>
    <property type="match status" value="1"/>
</dbReference>
<dbReference type="Gene3D" id="2.40.50.140">
    <property type="entry name" value="Nucleic acid-binding proteins"/>
    <property type="match status" value="1"/>
</dbReference>
<comment type="subunit">
    <text evidence="10">Monomer. Associates with 30S ribosomal subunit, binds 16S rRNA.</text>
</comment>
<protein>
    <recommendedName>
        <fullName evidence="10">Small ribosomal subunit biogenesis GTPase RsgA</fullName>
        <ecNumber evidence="10">3.6.1.-</ecNumber>
    </recommendedName>
</protein>
<feature type="binding site" evidence="10">
    <location>
        <position position="247"/>
    </location>
    <ligand>
        <name>Zn(2+)</name>
        <dbReference type="ChEBI" id="CHEBI:29105"/>
    </ligand>
</feature>
<evidence type="ECO:0000256" key="7">
    <source>
        <dbReference type="ARBA" id="ARBA00022833"/>
    </source>
</evidence>
<keyword evidence="6 10" id="KW-0378">Hydrolase</keyword>
<keyword evidence="1 10" id="KW-0963">Cytoplasm</keyword>
<feature type="binding site" evidence="10">
    <location>
        <position position="260"/>
    </location>
    <ligand>
        <name>Zn(2+)</name>
        <dbReference type="ChEBI" id="CHEBI:29105"/>
    </ligand>
</feature>
<evidence type="ECO:0000256" key="3">
    <source>
        <dbReference type="ARBA" id="ARBA00022723"/>
    </source>
</evidence>
<dbReference type="InterPro" id="IPR030378">
    <property type="entry name" value="G_CP_dom"/>
</dbReference>
<dbReference type="RefSeq" id="WP_343782879.1">
    <property type="nucleotide sequence ID" value="NZ_BAAACZ010000011.1"/>
</dbReference>
<dbReference type="PANTHER" id="PTHR32120">
    <property type="entry name" value="SMALL RIBOSOMAL SUBUNIT BIOGENESIS GTPASE RSGA"/>
    <property type="match status" value="1"/>
</dbReference>
<feature type="domain" description="CP-type G" evidence="12">
    <location>
        <begin position="63"/>
        <end position="223"/>
    </location>
</feature>
<accession>A0ABN0ZX81</accession>
<keyword evidence="2 10" id="KW-0690">Ribosome biogenesis</keyword>
<dbReference type="Proteomes" id="UP001500740">
    <property type="component" value="Unassembled WGS sequence"/>
</dbReference>
<proteinExistence type="inferred from homology"/>
<keyword evidence="7 10" id="KW-0862">Zinc</keyword>
<dbReference type="Gene3D" id="3.40.50.300">
    <property type="entry name" value="P-loop containing nucleotide triphosphate hydrolases"/>
    <property type="match status" value="1"/>
</dbReference>
<evidence type="ECO:0000256" key="8">
    <source>
        <dbReference type="ARBA" id="ARBA00022884"/>
    </source>
</evidence>
<feature type="binding site" evidence="10">
    <location>
        <begin position="112"/>
        <end position="115"/>
    </location>
    <ligand>
        <name>GTP</name>
        <dbReference type="ChEBI" id="CHEBI:37565"/>
    </ligand>
</feature>
<evidence type="ECO:0000259" key="11">
    <source>
        <dbReference type="PROSITE" id="PS50936"/>
    </source>
</evidence>
<evidence type="ECO:0000256" key="10">
    <source>
        <dbReference type="HAMAP-Rule" id="MF_01820"/>
    </source>
</evidence>
<dbReference type="CDD" id="cd01854">
    <property type="entry name" value="YjeQ_EngC"/>
    <property type="match status" value="1"/>
</dbReference>
<evidence type="ECO:0000256" key="4">
    <source>
        <dbReference type="ARBA" id="ARBA00022730"/>
    </source>
</evidence>
<keyword evidence="14" id="KW-1185">Reference proteome</keyword>
<feature type="domain" description="EngC GTPase" evidence="11">
    <location>
        <begin position="72"/>
        <end position="221"/>
    </location>
</feature>
<keyword evidence="4 10" id="KW-0699">rRNA-binding</keyword>
<keyword evidence="3 10" id="KW-0479">Metal-binding</keyword>
<dbReference type="CDD" id="cd04466">
    <property type="entry name" value="S1_YloQ_GTPase"/>
    <property type="match status" value="1"/>
</dbReference>
<dbReference type="Gene3D" id="1.10.40.50">
    <property type="entry name" value="Probable gtpase engc, domain 3"/>
    <property type="match status" value="1"/>
</dbReference>
<dbReference type="PROSITE" id="PS50936">
    <property type="entry name" value="ENGC_GTPASE"/>
    <property type="match status" value="1"/>
</dbReference>
<comment type="subcellular location">
    <subcellularLocation>
        <location evidence="10">Cytoplasm</location>
    </subcellularLocation>
</comment>
<name>A0ABN0ZX81_9BACI</name>
<dbReference type="Pfam" id="PF16745">
    <property type="entry name" value="RsgA_N"/>
    <property type="match status" value="1"/>
</dbReference>
<keyword evidence="8 10" id="KW-0694">RNA-binding</keyword>
<gene>
    <name evidence="10 13" type="primary">rsgA</name>
    <name evidence="13" type="ORF">GCM10008935_15350</name>
</gene>
<reference evidence="13 14" key="1">
    <citation type="journal article" date="2019" name="Int. J. Syst. Evol. Microbiol.">
        <title>The Global Catalogue of Microorganisms (GCM) 10K type strain sequencing project: providing services to taxonomists for standard genome sequencing and annotation.</title>
        <authorList>
            <consortium name="The Broad Institute Genomics Platform"/>
            <consortium name="The Broad Institute Genome Sequencing Center for Infectious Disease"/>
            <person name="Wu L."/>
            <person name="Ma J."/>
        </authorList>
    </citation>
    <scope>NUCLEOTIDE SEQUENCE [LARGE SCALE GENOMIC DNA]</scope>
    <source>
        <strain evidence="13 14">JCM 14193</strain>
    </source>
</reference>
<dbReference type="Pfam" id="PF03193">
    <property type="entry name" value="RsgA_GTPase"/>
    <property type="match status" value="1"/>
</dbReference>
<dbReference type="EC" id="3.6.1.-" evidence="10"/>
<dbReference type="SUPFAM" id="SSF52540">
    <property type="entry name" value="P-loop containing nucleoside triphosphate hydrolases"/>
    <property type="match status" value="1"/>
</dbReference>
<evidence type="ECO:0000256" key="9">
    <source>
        <dbReference type="ARBA" id="ARBA00023134"/>
    </source>
</evidence>
<evidence type="ECO:0000313" key="14">
    <source>
        <dbReference type="Proteomes" id="UP001500740"/>
    </source>
</evidence>
<keyword evidence="9 10" id="KW-0342">GTP-binding</keyword>